<evidence type="ECO:0000313" key="2">
    <source>
        <dbReference type="Proteomes" id="UP000549765"/>
    </source>
</evidence>
<accession>A0A7X6S3H2</accession>
<evidence type="ECO:0000313" key="1">
    <source>
        <dbReference type="EMBL" id="NKZ23987.1"/>
    </source>
</evidence>
<proteinExistence type="predicted"/>
<dbReference type="Proteomes" id="UP000549765">
    <property type="component" value="Unassembled WGS sequence"/>
</dbReference>
<organism evidence="1 2">
    <name type="scientific">Periweissella fabalis</name>
    <dbReference type="NCBI Taxonomy" id="1070421"/>
    <lineage>
        <taxon>Bacteria</taxon>
        <taxon>Bacillati</taxon>
        <taxon>Bacillota</taxon>
        <taxon>Bacilli</taxon>
        <taxon>Lactobacillales</taxon>
        <taxon>Lactobacillaceae</taxon>
        <taxon>Periweissella</taxon>
    </lineage>
</organism>
<gene>
    <name evidence="1" type="ORF">HF964_04075</name>
</gene>
<sequence>MNEQHFYSKLAQFLRLLQTENKILKTNQADKLANIVAQKETFVTVLNDYAGEVSPRLKAVISQIKLLQEQNLLLTQLEMDYQKMLMDAVRESVKTTRNPYGQSPKGQAPAAMLVVNTDM</sequence>
<name>A0A7X6S3H2_9LACO</name>
<evidence type="ECO:0008006" key="3">
    <source>
        <dbReference type="Google" id="ProtNLM"/>
    </source>
</evidence>
<reference evidence="1 2" key="1">
    <citation type="submission" date="2020-04" db="EMBL/GenBank/DDBJ databases">
        <title>MicrobeNet Type strains.</title>
        <authorList>
            <person name="Nicholson A.C."/>
        </authorList>
    </citation>
    <scope>NUCLEOTIDE SEQUENCE [LARGE SCALE GENOMIC DNA]</scope>
    <source>
        <strain evidence="1 2">CCUG 61472</strain>
    </source>
</reference>
<protein>
    <recommendedName>
        <fullName evidence="3">Flagella synthesis protein FlgN</fullName>
    </recommendedName>
</protein>
<keyword evidence="2" id="KW-1185">Reference proteome</keyword>
<dbReference type="EMBL" id="JAAXPN010000003">
    <property type="protein sequence ID" value="NKZ23987.1"/>
    <property type="molecule type" value="Genomic_DNA"/>
</dbReference>
<dbReference type="AlphaFoldDB" id="A0A7X6S3H2"/>
<comment type="caution">
    <text evidence="1">The sequence shown here is derived from an EMBL/GenBank/DDBJ whole genome shotgun (WGS) entry which is preliminary data.</text>
</comment>
<dbReference type="RefSeq" id="WP_168721789.1">
    <property type="nucleotide sequence ID" value="NZ_JAAXPN010000003.1"/>
</dbReference>